<comment type="caution">
    <text evidence="3">The sequence shown here is derived from an EMBL/GenBank/DDBJ whole genome shotgun (WGS) entry which is preliminary data.</text>
</comment>
<dbReference type="InterPro" id="IPR008963">
    <property type="entry name" value="Purple_acid_Pase-like_N"/>
</dbReference>
<reference evidence="3" key="1">
    <citation type="submission" date="2020-04" db="EMBL/GenBank/DDBJ databases">
        <authorList>
            <person name="Zhang T."/>
        </authorList>
    </citation>
    <scope>NUCLEOTIDE SEQUENCE</scope>
    <source>
        <strain evidence="3">HKST-UBA17</strain>
    </source>
</reference>
<accession>A0A955KYD6</accession>
<evidence type="ECO:0000256" key="1">
    <source>
        <dbReference type="SAM" id="MobiDB-lite"/>
    </source>
</evidence>
<dbReference type="GO" id="GO:0046872">
    <property type="term" value="F:metal ion binding"/>
    <property type="evidence" value="ECO:0007669"/>
    <property type="project" value="InterPro"/>
</dbReference>
<evidence type="ECO:0000313" key="4">
    <source>
        <dbReference type="Proteomes" id="UP000741282"/>
    </source>
</evidence>
<sequence>MKTKVNKKFLLLATLIIPVILLLVVVFMFFSSIPRNAVFSNITDRAVTISWVTTVRSPGMAIVTNDSGRRIGLFKGDSQYGYDDRDVVVAEEKLAEENLKRVSKGDTTVRFEDLKIESGSVRKGWYYTHHVTITDLEPDSQYSVMVGNGLFFRQVADSIRGNDTVRTHVLLDSLQTPDPVYGKVGSWKGELADDGVVYMKLLYEGGIESGVLSSPIKADNGTFYLDLSNLFTPTGEKIDKTALIRSEIVWVEGGPNGRIGEFVVATDKDAPMDSIILQDPDIVQFPYDQRAGRTTIYFPDVISSVVDPDPLKLSTEVSADGLGLLGDGFFVICAGECNNYCRRPPCPVGPDGGCNDGASCNTEQEPPSGTPPGGNKPACVSPKQCIPSIYCSNGLAVNCQTGTACDARTDGMNSCGLIASQGGTGGGNTGGGGNNGGGTGNNGGGTPEVPAFPGGEYHTPDPSQQPYSIKPPSIYAQVPEDPDRVLFDPVTQNYYFISEGEYRFTYEDIEYTVVLPEGQSYYTIFIDTNGNGIRDEGEVTLSEDIDLLMLERVADVISYDIKAGLNFISIPVVLDRSNTASALLEDLNQRYGGVFYSIAKYDTNWKVVGDNLSVFNVNDFQIVPGSGYVLKSKVDLQIELTGKQVVFENEGDVAPIYLTPGWNLVGLYGTKTVDYTAESLIDSVNNYQEVDFLMDNVSSWSVSRGMYQGVQNSEGVIYGTDFPLTQQIGFFMRVLQGEGSWQPEHE</sequence>
<dbReference type="SUPFAM" id="SSF49363">
    <property type="entry name" value="Purple acid phosphatase, N-terminal domain"/>
    <property type="match status" value="1"/>
</dbReference>
<proteinExistence type="predicted"/>
<organism evidence="3 4">
    <name type="scientific">Candidatus Dojkabacteria bacterium</name>
    <dbReference type="NCBI Taxonomy" id="2099670"/>
    <lineage>
        <taxon>Bacteria</taxon>
        <taxon>Candidatus Dojkabacteria</taxon>
    </lineage>
</organism>
<keyword evidence="2" id="KW-1133">Transmembrane helix</keyword>
<dbReference type="EMBL" id="JAGQLN010000020">
    <property type="protein sequence ID" value="MCA9377150.1"/>
    <property type="molecule type" value="Genomic_DNA"/>
</dbReference>
<dbReference type="AlphaFoldDB" id="A0A955KYD6"/>
<feature type="transmembrane region" description="Helical" evidence="2">
    <location>
        <begin position="9"/>
        <end position="30"/>
    </location>
</feature>
<feature type="region of interest" description="Disordered" evidence="1">
    <location>
        <begin position="426"/>
        <end position="475"/>
    </location>
</feature>
<keyword evidence="2" id="KW-0812">Transmembrane</keyword>
<feature type="compositionally biased region" description="Gly residues" evidence="1">
    <location>
        <begin position="426"/>
        <end position="446"/>
    </location>
</feature>
<gene>
    <name evidence="3" type="ORF">KC685_04485</name>
</gene>
<evidence type="ECO:0000313" key="3">
    <source>
        <dbReference type="EMBL" id="MCA9377150.1"/>
    </source>
</evidence>
<reference evidence="3" key="2">
    <citation type="journal article" date="2021" name="Microbiome">
        <title>Successional dynamics and alternative stable states in a saline activated sludge microbial community over 9 years.</title>
        <authorList>
            <person name="Wang Y."/>
            <person name="Ye J."/>
            <person name="Ju F."/>
            <person name="Liu L."/>
            <person name="Boyd J.A."/>
            <person name="Deng Y."/>
            <person name="Parks D.H."/>
            <person name="Jiang X."/>
            <person name="Yin X."/>
            <person name="Woodcroft B.J."/>
            <person name="Tyson G.W."/>
            <person name="Hugenholtz P."/>
            <person name="Polz M.F."/>
            <person name="Zhang T."/>
        </authorList>
    </citation>
    <scope>NUCLEOTIDE SEQUENCE</scope>
    <source>
        <strain evidence="3">HKST-UBA17</strain>
    </source>
</reference>
<protein>
    <submittedName>
        <fullName evidence="3">Fibronectin type III domain-containing protein</fullName>
    </submittedName>
</protein>
<keyword evidence="2" id="KW-0472">Membrane</keyword>
<dbReference type="GO" id="GO:0003993">
    <property type="term" value="F:acid phosphatase activity"/>
    <property type="evidence" value="ECO:0007669"/>
    <property type="project" value="InterPro"/>
</dbReference>
<name>A0A955KYD6_9BACT</name>
<evidence type="ECO:0000256" key="2">
    <source>
        <dbReference type="SAM" id="Phobius"/>
    </source>
</evidence>
<dbReference type="Proteomes" id="UP000741282">
    <property type="component" value="Unassembled WGS sequence"/>
</dbReference>